<gene>
    <name evidence="3" type="ORF">BKA14_006317</name>
</gene>
<feature type="signal peptide" evidence="2">
    <location>
        <begin position="1"/>
        <end position="23"/>
    </location>
</feature>
<feature type="compositionally biased region" description="Pro residues" evidence="1">
    <location>
        <begin position="100"/>
        <end position="116"/>
    </location>
</feature>
<evidence type="ECO:0000256" key="1">
    <source>
        <dbReference type="SAM" id="MobiDB-lite"/>
    </source>
</evidence>
<keyword evidence="2" id="KW-0732">Signal</keyword>
<name>A0A7W7CX93_9ACTN</name>
<evidence type="ECO:0000313" key="4">
    <source>
        <dbReference type="Proteomes" id="UP000542742"/>
    </source>
</evidence>
<dbReference type="Proteomes" id="UP000542742">
    <property type="component" value="Unassembled WGS sequence"/>
</dbReference>
<comment type="caution">
    <text evidence="3">The sequence shown here is derived from an EMBL/GenBank/DDBJ whole genome shotgun (WGS) entry which is preliminary data.</text>
</comment>
<proteinExistence type="predicted"/>
<organism evidence="3 4">
    <name type="scientific">Paractinoplanes abujensis</name>
    <dbReference type="NCBI Taxonomy" id="882441"/>
    <lineage>
        <taxon>Bacteria</taxon>
        <taxon>Bacillati</taxon>
        <taxon>Actinomycetota</taxon>
        <taxon>Actinomycetes</taxon>
        <taxon>Micromonosporales</taxon>
        <taxon>Micromonosporaceae</taxon>
        <taxon>Paractinoplanes</taxon>
    </lineage>
</organism>
<keyword evidence="4" id="KW-1185">Reference proteome</keyword>
<reference evidence="3 4" key="1">
    <citation type="submission" date="2020-08" db="EMBL/GenBank/DDBJ databases">
        <title>Sequencing the genomes of 1000 actinobacteria strains.</title>
        <authorList>
            <person name="Klenk H.-P."/>
        </authorList>
    </citation>
    <scope>NUCLEOTIDE SEQUENCE [LARGE SCALE GENOMIC DNA]</scope>
    <source>
        <strain evidence="3 4">DSM 45518</strain>
    </source>
</reference>
<sequence length="213" mass="21281">MSPRTPLILVALAGAGVLLGACGAPPQQLPSSPPYPTPSAGAISIGPPDRVGLPTALPTGLPTDLPLPTGLTPYPTGPAYPTGGPAYPYPTGGSTTRPTTTPPPGTVSPTARPSPAPSCSAQPTRPQILALIKGQEGVPDRPMRVFEGPFCSGQWSLATVEVTGADADDLEPLMVVATGTGATLTLVAAGSDVCISRVETAAPKGIRVLACGY</sequence>
<feature type="chain" id="PRO_5031037002" evidence="2">
    <location>
        <begin position="24"/>
        <end position="213"/>
    </location>
</feature>
<dbReference type="AlphaFoldDB" id="A0A7W7CX93"/>
<evidence type="ECO:0000313" key="3">
    <source>
        <dbReference type="EMBL" id="MBB4696169.1"/>
    </source>
</evidence>
<dbReference type="PROSITE" id="PS51257">
    <property type="entry name" value="PROKAR_LIPOPROTEIN"/>
    <property type="match status" value="1"/>
</dbReference>
<feature type="region of interest" description="Disordered" evidence="1">
    <location>
        <begin position="28"/>
        <end position="122"/>
    </location>
</feature>
<feature type="compositionally biased region" description="Low complexity" evidence="1">
    <location>
        <begin position="52"/>
        <end position="99"/>
    </location>
</feature>
<evidence type="ECO:0000256" key="2">
    <source>
        <dbReference type="SAM" id="SignalP"/>
    </source>
</evidence>
<protein>
    <submittedName>
        <fullName evidence="3">Uncharacterized protein</fullName>
    </submittedName>
</protein>
<dbReference type="EMBL" id="JACHMF010000001">
    <property type="protein sequence ID" value="MBB4696169.1"/>
    <property type="molecule type" value="Genomic_DNA"/>
</dbReference>
<feature type="compositionally biased region" description="Pro residues" evidence="1">
    <location>
        <begin position="28"/>
        <end position="37"/>
    </location>
</feature>
<accession>A0A7W7CX93</accession>
<dbReference type="RefSeq" id="WP_184954412.1">
    <property type="nucleotide sequence ID" value="NZ_BOMC01000059.1"/>
</dbReference>